<reference evidence="1" key="2">
    <citation type="journal article" date="2023" name="Int. J. Mol. Sci.">
        <title>De Novo Assembly and Annotation of 11 Diverse Shrub Willow (Salix) Genomes Reveals Novel Gene Organization in Sex-Linked Regions.</title>
        <authorList>
            <person name="Hyden B."/>
            <person name="Feng K."/>
            <person name="Yates T.B."/>
            <person name="Jawdy S."/>
            <person name="Cereghino C."/>
            <person name="Smart L.B."/>
            <person name="Muchero W."/>
        </authorList>
    </citation>
    <scope>NUCLEOTIDE SEQUENCE</scope>
    <source>
        <tissue evidence="1">Shoot tip</tissue>
    </source>
</reference>
<reference evidence="1" key="1">
    <citation type="submission" date="2022-11" db="EMBL/GenBank/DDBJ databases">
        <authorList>
            <person name="Hyden B.L."/>
            <person name="Feng K."/>
            <person name="Yates T."/>
            <person name="Jawdy S."/>
            <person name="Smart L.B."/>
            <person name="Muchero W."/>
        </authorList>
    </citation>
    <scope>NUCLEOTIDE SEQUENCE</scope>
    <source>
        <tissue evidence="1">Shoot tip</tissue>
    </source>
</reference>
<evidence type="ECO:0000313" key="2">
    <source>
        <dbReference type="Proteomes" id="UP001151752"/>
    </source>
</evidence>
<proteinExistence type="predicted"/>
<name>A0A9Q1ADY3_9ROSI</name>
<dbReference type="Proteomes" id="UP001151752">
    <property type="component" value="Chromosome 8"/>
</dbReference>
<comment type="caution">
    <text evidence="1">The sequence shown here is derived from an EMBL/GenBank/DDBJ whole genome shotgun (WGS) entry which is preliminary data.</text>
</comment>
<organism evidence="1 2">
    <name type="scientific">Salix koriyanagi</name>
    <dbReference type="NCBI Taxonomy" id="2511006"/>
    <lineage>
        <taxon>Eukaryota</taxon>
        <taxon>Viridiplantae</taxon>
        <taxon>Streptophyta</taxon>
        <taxon>Embryophyta</taxon>
        <taxon>Tracheophyta</taxon>
        <taxon>Spermatophyta</taxon>
        <taxon>Magnoliopsida</taxon>
        <taxon>eudicotyledons</taxon>
        <taxon>Gunneridae</taxon>
        <taxon>Pentapetalae</taxon>
        <taxon>rosids</taxon>
        <taxon>fabids</taxon>
        <taxon>Malpighiales</taxon>
        <taxon>Salicaceae</taxon>
        <taxon>Saliceae</taxon>
        <taxon>Salix</taxon>
    </lineage>
</organism>
<feature type="non-terminal residue" evidence="1">
    <location>
        <position position="33"/>
    </location>
</feature>
<gene>
    <name evidence="1" type="ORF">OIU74_021532</name>
</gene>
<protein>
    <submittedName>
        <fullName evidence="1">Uncharacterized protein</fullName>
    </submittedName>
</protein>
<evidence type="ECO:0000313" key="1">
    <source>
        <dbReference type="EMBL" id="KAJ6767683.1"/>
    </source>
</evidence>
<accession>A0A9Q1ADY3</accession>
<dbReference type="EMBL" id="JAPFFM010000003">
    <property type="protein sequence ID" value="KAJ6767683.1"/>
    <property type="molecule type" value="Genomic_DNA"/>
</dbReference>
<dbReference type="AlphaFoldDB" id="A0A9Q1ADY3"/>
<keyword evidence="2" id="KW-1185">Reference proteome</keyword>
<sequence>MNTDQDSERLCNLTLFPVRHYQVAYYTVFRIPN</sequence>